<evidence type="ECO:0000313" key="1">
    <source>
        <dbReference type="EMBL" id="ANK62348.1"/>
    </source>
</evidence>
<name>A0A192H243_9LACO</name>
<keyword evidence="2" id="KW-1185">Reference proteome</keyword>
<dbReference type="KEGG" id="lbt:AYR52_08115"/>
<accession>A0A192H243</accession>
<dbReference type="GeneID" id="42981776"/>
<proteinExistence type="predicted"/>
<reference evidence="1 2" key="1">
    <citation type="submission" date="2016-03" db="EMBL/GenBank/DDBJ databases">
        <title>Pediococcus and Lactobacillus from brewery environment - whole genome sequencing and assembly.</title>
        <authorList>
            <person name="Behr J."/>
            <person name="Geissler A.J."/>
            <person name="Vogel R.F."/>
        </authorList>
    </citation>
    <scope>NUCLEOTIDE SEQUENCE [LARGE SCALE GENOMIC DNA]</scope>
    <source>
        <strain evidence="1 2">TMW 1.1989</strain>
    </source>
</reference>
<dbReference type="RefSeq" id="WP_068225532.1">
    <property type="nucleotide sequence ID" value="NZ_CP014623.1"/>
</dbReference>
<protein>
    <submittedName>
        <fullName evidence="1">Uncharacterized protein</fullName>
    </submittedName>
</protein>
<evidence type="ECO:0000313" key="2">
    <source>
        <dbReference type="Proteomes" id="UP000078582"/>
    </source>
</evidence>
<sequence length="180" mass="20866">MDKRRATSHQAILQALAQFAVEGHPFATLTVADLAKQAHISRPTIYRNYLTLKEPLLLELRIKMTAFTDSLQNEPINSTSFFKSILFYWQQNLDLFELLMWADLTNDLNHIFARWIVTILDKRSLSKQTKTYIANFYAATTVSFIHTFIDIHDFSDASIDQAVRLLNKLTNDCGQLFYQE</sequence>
<gene>
    <name evidence="1" type="ORF">AYR53_05870</name>
</gene>
<dbReference type="EMBL" id="CP014873">
    <property type="protein sequence ID" value="ANK62348.1"/>
    <property type="molecule type" value="Genomic_DNA"/>
</dbReference>
<dbReference type="Gene3D" id="1.10.357.10">
    <property type="entry name" value="Tetracycline Repressor, domain 2"/>
    <property type="match status" value="1"/>
</dbReference>
<dbReference type="InterPro" id="IPR009057">
    <property type="entry name" value="Homeodomain-like_sf"/>
</dbReference>
<dbReference type="SUPFAM" id="SSF46689">
    <property type="entry name" value="Homeodomain-like"/>
    <property type="match status" value="1"/>
</dbReference>
<dbReference type="AlphaFoldDB" id="A0A192H243"/>
<dbReference type="Proteomes" id="UP000078582">
    <property type="component" value="Chromosome"/>
</dbReference>
<organism evidence="1 2">
    <name type="scientific">Loigolactobacillus backii</name>
    <dbReference type="NCBI Taxonomy" id="375175"/>
    <lineage>
        <taxon>Bacteria</taxon>
        <taxon>Bacillati</taxon>
        <taxon>Bacillota</taxon>
        <taxon>Bacilli</taxon>
        <taxon>Lactobacillales</taxon>
        <taxon>Lactobacillaceae</taxon>
        <taxon>Loigolactobacillus</taxon>
    </lineage>
</organism>